<dbReference type="RefSeq" id="WP_126383388.1">
    <property type="nucleotide sequence ID" value="NZ_LR134350.1"/>
</dbReference>
<dbReference type="AlphaFoldDB" id="A0A3S4RH29"/>
<accession>A0A3S4RH29</accession>
<dbReference type="KEGG" id="ahw:NCTC11636_02390"/>
<sequence length="511" mass="50356">MNRSRTVGRPATATLRRVVALVAATALVGAGTAMTWWGTTTPRPTTTQVEPATVTGPAADVVYACPQAPRNTIGGVDLGETTSSTTLTPTGQDATITYGGTELDAPTTLETAEGGLLTVEAGGTEPAGAVGAVTTLTASGDLRGLTTAPCTPPSAVSWMVGGSSAVGTSAELRLTNPGVTVVTATVRLYGSTGEIALPSNGQVVVPAGQTVGMLLESAGATDSRVALSVEADGGTLVPFLVTEALNGETAAGTEVISPGAAPSTDLTVPGVVLVEGADQGEASDQEATGAGAAGETGLVHRSPVVRVVNPGQEPATVAVSLIGDQGEQPLAGAESVVVDPGAVFDISLAGTTPGSYGVRVTSDAPVGAAVSLVRSAGEYPERSGTALRDVAWAQAASPGALEAAVVALPRGNGMAPALALTNSGTTPSTVTLTAADGQWTTQVEVPASTTVTPTVPEDVGALRITSSQAQDLSAAVTVTAQVEGEAAGTLVSTLSPVADAQALTQRNLVLR</sequence>
<dbReference type="InterPro" id="IPR043777">
    <property type="entry name" value="DUF5719"/>
</dbReference>
<protein>
    <recommendedName>
        <fullName evidence="3">Prevent-host-death protein</fullName>
    </recommendedName>
</protein>
<gene>
    <name evidence="1" type="ORF">NCTC11636_02390</name>
</gene>
<keyword evidence="2" id="KW-1185">Reference proteome</keyword>
<evidence type="ECO:0008006" key="3">
    <source>
        <dbReference type="Google" id="ProtNLM"/>
    </source>
</evidence>
<evidence type="ECO:0000313" key="1">
    <source>
        <dbReference type="EMBL" id="VEG29918.1"/>
    </source>
</evidence>
<evidence type="ECO:0000313" key="2">
    <source>
        <dbReference type="Proteomes" id="UP000266895"/>
    </source>
</evidence>
<dbReference type="Pfam" id="PF18986">
    <property type="entry name" value="DUF5719"/>
    <property type="match status" value="1"/>
</dbReference>
<dbReference type="OrthoDB" id="3264966at2"/>
<reference evidence="1 2" key="1">
    <citation type="submission" date="2018-12" db="EMBL/GenBank/DDBJ databases">
        <authorList>
            <consortium name="Pathogen Informatics"/>
        </authorList>
    </citation>
    <scope>NUCLEOTIDE SEQUENCE [LARGE SCALE GENOMIC DNA]</scope>
    <source>
        <strain evidence="1 2">NCTC11636</strain>
    </source>
</reference>
<proteinExistence type="predicted"/>
<organism evidence="1 2">
    <name type="scientific">Actinomyces howellii</name>
    <dbReference type="NCBI Taxonomy" id="52771"/>
    <lineage>
        <taxon>Bacteria</taxon>
        <taxon>Bacillati</taxon>
        <taxon>Actinomycetota</taxon>
        <taxon>Actinomycetes</taxon>
        <taxon>Actinomycetales</taxon>
        <taxon>Actinomycetaceae</taxon>
        <taxon>Actinomyces</taxon>
    </lineage>
</organism>
<dbReference type="EMBL" id="LR134350">
    <property type="protein sequence ID" value="VEG29918.1"/>
    <property type="molecule type" value="Genomic_DNA"/>
</dbReference>
<dbReference type="Proteomes" id="UP000266895">
    <property type="component" value="Chromosome"/>
</dbReference>
<name>A0A3S4RH29_9ACTO</name>